<evidence type="ECO:0000313" key="3">
    <source>
        <dbReference type="Proteomes" id="UP000603227"/>
    </source>
</evidence>
<evidence type="ECO:0000313" key="2">
    <source>
        <dbReference type="EMBL" id="GHE52916.1"/>
    </source>
</evidence>
<reference evidence="2" key="1">
    <citation type="journal article" date="2014" name="Int. J. Syst. Evol. Microbiol.">
        <title>Complete genome sequence of Corynebacterium casei LMG S-19264T (=DSM 44701T), isolated from a smear-ripened cheese.</title>
        <authorList>
            <consortium name="US DOE Joint Genome Institute (JGI-PGF)"/>
            <person name="Walter F."/>
            <person name="Albersmeier A."/>
            <person name="Kalinowski J."/>
            <person name="Ruckert C."/>
        </authorList>
    </citation>
    <scope>NUCLEOTIDE SEQUENCE</scope>
    <source>
        <strain evidence="2">CGMCC 4.7403</strain>
    </source>
</reference>
<comment type="caution">
    <text evidence="2">The sequence shown here is derived from an EMBL/GenBank/DDBJ whole genome shotgun (WGS) entry which is preliminary data.</text>
</comment>
<accession>A0A919DL01</accession>
<organism evidence="2 3">
    <name type="scientific">Streptomyces capitiformicae</name>
    <dbReference type="NCBI Taxonomy" id="2014920"/>
    <lineage>
        <taxon>Bacteria</taxon>
        <taxon>Bacillati</taxon>
        <taxon>Actinomycetota</taxon>
        <taxon>Actinomycetes</taxon>
        <taxon>Kitasatosporales</taxon>
        <taxon>Streptomycetaceae</taxon>
        <taxon>Streptomyces</taxon>
    </lineage>
</organism>
<reference evidence="2" key="2">
    <citation type="submission" date="2020-09" db="EMBL/GenBank/DDBJ databases">
        <authorList>
            <person name="Sun Q."/>
            <person name="Zhou Y."/>
        </authorList>
    </citation>
    <scope>NUCLEOTIDE SEQUENCE</scope>
    <source>
        <strain evidence="2">CGMCC 4.7403</strain>
    </source>
</reference>
<keyword evidence="3" id="KW-1185">Reference proteome</keyword>
<protein>
    <submittedName>
        <fullName evidence="2">Uncharacterized protein</fullName>
    </submittedName>
</protein>
<dbReference type="EMBL" id="BNAT01000038">
    <property type="protein sequence ID" value="GHE52916.1"/>
    <property type="molecule type" value="Genomic_DNA"/>
</dbReference>
<feature type="compositionally biased region" description="Basic and acidic residues" evidence="1">
    <location>
        <begin position="22"/>
        <end position="32"/>
    </location>
</feature>
<name>A0A919DL01_9ACTN</name>
<dbReference type="AlphaFoldDB" id="A0A919DL01"/>
<dbReference type="Proteomes" id="UP000603227">
    <property type="component" value="Unassembled WGS sequence"/>
</dbReference>
<proteinExistence type="predicted"/>
<evidence type="ECO:0000256" key="1">
    <source>
        <dbReference type="SAM" id="MobiDB-lite"/>
    </source>
</evidence>
<sequence>MTQGRATTSDGGSGDRPGGKGQHSEPTTDRQHAPAKLTTTHPSRRTPGTFAHNETSLRATCDPDQALRPPRGAGNCATSHNEPAPANEPITPPHWATRNEI</sequence>
<feature type="compositionally biased region" description="Gly residues" evidence="1">
    <location>
        <begin position="11"/>
        <end position="21"/>
    </location>
</feature>
<gene>
    <name evidence="2" type="ORF">GCM10017771_75260</name>
</gene>
<feature type="region of interest" description="Disordered" evidence="1">
    <location>
        <begin position="1"/>
        <end position="101"/>
    </location>
</feature>